<evidence type="ECO:0000313" key="3">
    <source>
        <dbReference type="EMBL" id="OAY77309.1"/>
    </source>
</evidence>
<dbReference type="GO" id="GO:0005634">
    <property type="term" value="C:nucleus"/>
    <property type="evidence" value="ECO:0007669"/>
    <property type="project" value="TreeGrafter"/>
</dbReference>
<keyword evidence="5" id="KW-1185">Reference proteome</keyword>
<evidence type="ECO:0000313" key="6">
    <source>
        <dbReference type="RefSeq" id="XP_020086678.1"/>
    </source>
</evidence>
<dbReference type="FunFam" id="3.30.530.20:FF:000007">
    <property type="entry name" value="Major pollen allergen Bet v 1-A"/>
    <property type="match status" value="1"/>
</dbReference>
<dbReference type="GeneID" id="109709038"/>
<dbReference type="STRING" id="4615.A0A199VJN7"/>
<dbReference type="Gramene" id="Aco002505.1.mrna1">
    <property type="protein sequence ID" value="Aco002505.1.mrna1"/>
    <property type="gene ID" value="Aco002505.1.path1"/>
</dbReference>
<dbReference type="Proteomes" id="UP000092600">
    <property type="component" value="Unassembled WGS sequence"/>
</dbReference>
<accession>A0A199VJN7</accession>
<name>A0A199VJN7_ANACO</name>
<dbReference type="PANTHER" id="PTHR31213">
    <property type="entry name" value="OS08G0374000 PROTEIN-RELATED"/>
    <property type="match status" value="1"/>
</dbReference>
<dbReference type="Pfam" id="PF00407">
    <property type="entry name" value="Bet_v_1"/>
    <property type="match status" value="1"/>
</dbReference>
<dbReference type="InterPro" id="IPR024949">
    <property type="entry name" value="Bet_v_I_allergen"/>
</dbReference>
<dbReference type="Proteomes" id="UP000515123">
    <property type="component" value="Linkage group 4"/>
</dbReference>
<sequence>MVSGSFTDEFSSPVAVDRLWKAGILDTHNLMPKIAPDYVKSVEVLEGNGGVGTVKKFNFTDAVEAFDYVTDRIEVLDNENHIFKYSVIDGGLIGTRLKSYSFEVKIVPEADGKSFGKVAVEYETLDETDLTEEERSKIKGGVFMLMKGVEVFLLANPDAYA</sequence>
<dbReference type="SUPFAM" id="SSF55961">
    <property type="entry name" value="Bet v1-like"/>
    <property type="match status" value="1"/>
</dbReference>
<dbReference type="InterPro" id="IPR023393">
    <property type="entry name" value="START-like_dom_sf"/>
</dbReference>
<reference evidence="3 4" key="1">
    <citation type="journal article" date="2016" name="DNA Res.">
        <title>The draft genome of MD-2 pineapple using hybrid error correction of long reads.</title>
        <authorList>
            <person name="Redwan R.M."/>
            <person name="Saidin A."/>
            <person name="Kumar S.V."/>
        </authorList>
    </citation>
    <scope>NUCLEOTIDE SEQUENCE [LARGE SCALE GENOMIC DNA]</scope>
    <source>
        <strain evidence="4">cv. MD2</strain>
        <tissue evidence="3">Leaf</tissue>
    </source>
</reference>
<dbReference type="GO" id="GO:0006952">
    <property type="term" value="P:defense response"/>
    <property type="evidence" value="ECO:0007669"/>
    <property type="project" value="InterPro"/>
</dbReference>
<dbReference type="PRINTS" id="PR00634">
    <property type="entry name" value="BETALLERGEN"/>
</dbReference>
<organism evidence="3 4">
    <name type="scientific">Ananas comosus</name>
    <name type="common">Pineapple</name>
    <name type="synonym">Ananas ananas</name>
    <dbReference type="NCBI Taxonomy" id="4615"/>
    <lineage>
        <taxon>Eukaryota</taxon>
        <taxon>Viridiplantae</taxon>
        <taxon>Streptophyta</taxon>
        <taxon>Embryophyta</taxon>
        <taxon>Tracheophyta</taxon>
        <taxon>Spermatophyta</taxon>
        <taxon>Magnoliopsida</taxon>
        <taxon>Liliopsida</taxon>
        <taxon>Poales</taxon>
        <taxon>Bromeliaceae</taxon>
        <taxon>Bromelioideae</taxon>
        <taxon>Ananas</taxon>
    </lineage>
</organism>
<evidence type="ECO:0000313" key="5">
    <source>
        <dbReference type="Proteomes" id="UP000515123"/>
    </source>
</evidence>
<protein>
    <submittedName>
        <fullName evidence="6">Major allergen Pru ar 1-like</fullName>
    </submittedName>
    <submittedName>
        <fullName evidence="3">Major pollen allergen Bet v 1-M/N</fullName>
    </submittedName>
</protein>
<dbReference type="InterPro" id="IPR050279">
    <property type="entry name" value="Plant_def-hormone_signal"/>
</dbReference>
<dbReference type="GO" id="GO:0005737">
    <property type="term" value="C:cytoplasm"/>
    <property type="evidence" value="ECO:0007669"/>
    <property type="project" value="TreeGrafter"/>
</dbReference>
<evidence type="ECO:0000256" key="1">
    <source>
        <dbReference type="ARBA" id="ARBA00009744"/>
    </source>
</evidence>
<dbReference type="AlphaFoldDB" id="A0A199VJN7"/>
<comment type="similarity">
    <text evidence="1">Belongs to the BetVI family.</text>
</comment>
<dbReference type="InterPro" id="IPR000916">
    <property type="entry name" value="Bet_v_I/MLP"/>
</dbReference>
<dbReference type="EMBL" id="LSRQ01001555">
    <property type="protein sequence ID" value="OAY77309.1"/>
    <property type="molecule type" value="Genomic_DNA"/>
</dbReference>
<evidence type="ECO:0000259" key="2">
    <source>
        <dbReference type="SMART" id="SM01037"/>
    </source>
</evidence>
<dbReference type="RefSeq" id="XP_020086678.1">
    <property type="nucleotide sequence ID" value="XM_020231089.1"/>
</dbReference>
<proteinExistence type="inferred from homology"/>
<dbReference type="OrthoDB" id="1500546at2759"/>
<dbReference type="CDD" id="cd07816">
    <property type="entry name" value="Bet_v1-like"/>
    <property type="match status" value="1"/>
</dbReference>
<dbReference type="PANTHER" id="PTHR31213:SF201">
    <property type="entry name" value="OS03G0300400 PROTEIN"/>
    <property type="match status" value="1"/>
</dbReference>
<dbReference type="GO" id="GO:0004864">
    <property type="term" value="F:protein phosphatase inhibitor activity"/>
    <property type="evidence" value="ECO:0007669"/>
    <property type="project" value="InterPro"/>
</dbReference>
<dbReference type="Gene3D" id="3.30.530.20">
    <property type="match status" value="1"/>
</dbReference>
<feature type="domain" description="Bet v I/Major latex protein" evidence="2">
    <location>
        <begin position="1"/>
        <end position="156"/>
    </location>
</feature>
<dbReference type="GO" id="GO:0009738">
    <property type="term" value="P:abscisic acid-activated signaling pathway"/>
    <property type="evidence" value="ECO:0007669"/>
    <property type="project" value="InterPro"/>
</dbReference>
<evidence type="ECO:0000313" key="4">
    <source>
        <dbReference type="Proteomes" id="UP000092600"/>
    </source>
</evidence>
<dbReference type="SMART" id="SM01037">
    <property type="entry name" value="Bet_v_1"/>
    <property type="match status" value="1"/>
</dbReference>
<dbReference type="GO" id="GO:0010427">
    <property type="term" value="F:abscisic acid binding"/>
    <property type="evidence" value="ECO:0007669"/>
    <property type="project" value="InterPro"/>
</dbReference>
<gene>
    <name evidence="6" type="primary">LOC109709038</name>
    <name evidence="3" type="ORF">ACMD2_01750</name>
</gene>
<dbReference type="GO" id="GO:0038023">
    <property type="term" value="F:signaling receptor activity"/>
    <property type="evidence" value="ECO:0007669"/>
    <property type="project" value="InterPro"/>
</dbReference>
<reference evidence="6" key="2">
    <citation type="submission" date="2025-04" db="UniProtKB">
        <authorList>
            <consortium name="RefSeq"/>
        </authorList>
    </citation>
    <scope>IDENTIFICATION</scope>
    <source>
        <tissue evidence="6">Leaf</tissue>
    </source>
</reference>